<evidence type="ECO:0000256" key="6">
    <source>
        <dbReference type="ARBA" id="ARBA00023004"/>
    </source>
</evidence>
<dbReference type="Pfam" id="PF00593">
    <property type="entry name" value="TonB_dep_Rec_b-barrel"/>
    <property type="match status" value="1"/>
</dbReference>
<comment type="subcellular location">
    <subcellularLocation>
        <location evidence="1 10">Cell outer membrane</location>
        <topology evidence="1 10">Multi-pass membrane protein</topology>
    </subcellularLocation>
</comment>
<dbReference type="EMBL" id="CP119316">
    <property type="protein sequence ID" value="WEK45129.1"/>
    <property type="molecule type" value="Genomic_DNA"/>
</dbReference>
<evidence type="ECO:0000313" key="14">
    <source>
        <dbReference type="EMBL" id="WEK45129.1"/>
    </source>
</evidence>
<keyword evidence="8 10" id="KW-0472">Membrane</keyword>
<dbReference type="InterPro" id="IPR011662">
    <property type="entry name" value="Secretin/TonB_short_N"/>
</dbReference>
<dbReference type="GO" id="GO:0015344">
    <property type="term" value="F:siderophore uptake transmembrane transporter activity"/>
    <property type="evidence" value="ECO:0007669"/>
    <property type="project" value="TreeGrafter"/>
</dbReference>
<dbReference type="CDD" id="cd01347">
    <property type="entry name" value="ligand_gated_channel"/>
    <property type="match status" value="1"/>
</dbReference>
<evidence type="ECO:0000256" key="12">
    <source>
        <dbReference type="SAM" id="SignalP"/>
    </source>
</evidence>
<keyword evidence="4" id="KW-0410">Iron transport</keyword>
<keyword evidence="12" id="KW-0732">Signal</keyword>
<evidence type="ECO:0000256" key="4">
    <source>
        <dbReference type="ARBA" id="ARBA00022496"/>
    </source>
</evidence>
<comment type="similarity">
    <text evidence="10 11">Belongs to the TonB-dependent receptor family.</text>
</comment>
<evidence type="ECO:0000313" key="15">
    <source>
        <dbReference type="Proteomes" id="UP001218362"/>
    </source>
</evidence>
<feature type="signal peptide" evidence="12">
    <location>
        <begin position="1"/>
        <end position="41"/>
    </location>
</feature>
<sequence>MMKIAGTAGIAGIGRRSRAKAALLAFTALAGAGGLAQPALAQGAAAENAAAKSFQFDIPAQSLSRTLTNIASTAGLQVFFPEDGGASGVTAPAIRGRMTADHALAQATAGTGFVYRYARPGVVTLVKASTGGNDEEVVTGVVSVEGLQGGSPYFGGAGQAAGVNGVNGSRDITATEGTGSFTSGALTIGSKVPQALKDVPQSISVLTSERLEQQNITDLTTVMKRLPGVTVTQYLGGSSLDNTFYSRGFEITNIQVDGGAPLSMARTGFFPQIDMSVYDHVELLRGADGLFDGYGNPAGAINLVRKKPLDHAQFTMEAQAGSWSNYRIVTDATAPLALDGRLRGRLVMTWQDNHYFYDLARDNKTLIYGIAEFDLTPTTLITGGINYSTQNSTPWYGGLPRYYTGDDIGLPRSTSFVFPWNRQSFKTREIFGGVEQKLGGEWSLKLNVTQNSQTSTQKLGYSNGAVNPVTGLGPALNGRYNDYSSDQLSTEAVLAGAFEILGQRQEVTFGFNRVKADMEPSLQYTSIISSSAAAPYQPYPGGTKYCYTTSLSNPCPAGTVAPNTPPIDVFNFDPNDPIYSEPANSLPALRYLTNTDLQMGGYMNLRLTAFDRLHLTTGLRWSRYEWKSSYVSICATTTGSCAGMQIGDEYSPSTSGYSGTNFSWPPPVNLSFDVTKQLTAYVGYTDIYVSQAYYLDIDQKPLSPITGSNWEAGVKWSPRDGKVNFSIAAYRINQHGFGTADGAYDDNGNFVASNGQVFPNYGQIDPNHTCCYKSDTNQTLRSQGIDAEVTGEVLPGWQVSASYTYSDNKQIGTIFGTGDSQPFVSIQPKQLYKLWLNYDFMTAGRSKGLLSGLSLSAGLSGQSSGYRSGTGCKPEFIVTNVLTGAATCPTAGRYTYAFTVPAYAILSARIDYRLSDQWSLAANFDNLLDKTYYQSVGNGPASGNWYGAPRSFTASLRGKW</sequence>
<evidence type="ECO:0000256" key="11">
    <source>
        <dbReference type="RuleBase" id="RU003357"/>
    </source>
</evidence>
<dbReference type="GO" id="GO:0009279">
    <property type="term" value="C:cell outer membrane"/>
    <property type="evidence" value="ECO:0007669"/>
    <property type="project" value="UniProtKB-SubCell"/>
</dbReference>
<keyword evidence="3 10" id="KW-1134">Transmembrane beta strand</keyword>
<dbReference type="SUPFAM" id="SSF56935">
    <property type="entry name" value="Porins"/>
    <property type="match status" value="1"/>
</dbReference>
<keyword evidence="4" id="KW-0406">Ion transport</keyword>
<dbReference type="InterPro" id="IPR012910">
    <property type="entry name" value="Plug_dom"/>
</dbReference>
<dbReference type="Gene3D" id="2.170.130.10">
    <property type="entry name" value="TonB-dependent receptor, plug domain"/>
    <property type="match status" value="1"/>
</dbReference>
<keyword evidence="5 10" id="KW-0812">Transmembrane</keyword>
<organism evidence="14 15">
    <name type="scientific">Candidatus Andeanibacterium colombiense</name>
    <dbReference type="NCBI Taxonomy" id="3121345"/>
    <lineage>
        <taxon>Bacteria</taxon>
        <taxon>Pseudomonadati</taxon>
        <taxon>Pseudomonadota</taxon>
        <taxon>Alphaproteobacteria</taxon>
        <taxon>Sphingomonadales</taxon>
        <taxon>Sphingomonadaceae</taxon>
        <taxon>Candidatus Andeanibacterium</taxon>
    </lineage>
</organism>
<feature type="domain" description="Secretin/TonB short N-terminal" evidence="13">
    <location>
        <begin position="76"/>
        <end position="128"/>
    </location>
</feature>
<gene>
    <name evidence="14" type="ORF">P0Y56_08765</name>
</gene>
<keyword evidence="14" id="KW-0675">Receptor</keyword>
<dbReference type="SMART" id="SM00965">
    <property type="entry name" value="STN"/>
    <property type="match status" value="1"/>
</dbReference>
<reference evidence="14" key="1">
    <citation type="submission" date="2023-03" db="EMBL/GenBank/DDBJ databases">
        <title>Andean soil-derived lignocellulolytic bacterial consortium as a source of novel taxa and putative plastic-active enzymes.</title>
        <authorList>
            <person name="Diaz-Garcia L."/>
            <person name="Chuvochina M."/>
            <person name="Feuerriegel G."/>
            <person name="Bunk B."/>
            <person name="Sproer C."/>
            <person name="Streit W.R."/>
            <person name="Rodriguez L.M."/>
            <person name="Overmann J."/>
            <person name="Jimenez D.J."/>
        </authorList>
    </citation>
    <scope>NUCLEOTIDE SEQUENCE</scope>
    <source>
        <strain evidence="14">MAG 26</strain>
    </source>
</reference>
<dbReference type="PROSITE" id="PS52016">
    <property type="entry name" value="TONB_DEPENDENT_REC_3"/>
    <property type="match status" value="1"/>
</dbReference>
<dbReference type="InterPro" id="IPR039426">
    <property type="entry name" value="TonB-dep_rcpt-like"/>
</dbReference>
<dbReference type="Proteomes" id="UP001218362">
    <property type="component" value="Chromosome"/>
</dbReference>
<feature type="chain" id="PRO_5042478110" evidence="12">
    <location>
        <begin position="42"/>
        <end position="960"/>
    </location>
</feature>
<dbReference type="InterPro" id="IPR037066">
    <property type="entry name" value="Plug_dom_sf"/>
</dbReference>
<dbReference type="Pfam" id="PF07715">
    <property type="entry name" value="Plug"/>
    <property type="match status" value="1"/>
</dbReference>
<dbReference type="Gene3D" id="3.55.50.30">
    <property type="match status" value="1"/>
</dbReference>
<name>A0AAJ6BL94_9SPHN</name>
<keyword evidence="2 10" id="KW-0813">Transport</keyword>
<evidence type="ECO:0000256" key="9">
    <source>
        <dbReference type="ARBA" id="ARBA00023237"/>
    </source>
</evidence>
<keyword evidence="7 11" id="KW-0798">TonB box</keyword>
<dbReference type="KEGG" id="acob:P0Y56_08765"/>
<evidence type="ECO:0000256" key="5">
    <source>
        <dbReference type="ARBA" id="ARBA00022692"/>
    </source>
</evidence>
<evidence type="ECO:0000256" key="10">
    <source>
        <dbReference type="PROSITE-ProRule" id="PRU01360"/>
    </source>
</evidence>
<protein>
    <submittedName>
        <fullName evidence="14">TonB-dependent receptor</fullName>
    </submittedName>
</protein>
<dbReference type="InterPro" id="IPR036942">
    <property type="entry name" value="Beta-barrel_TonB_sf"/>
</dbReference>
<accession>A0AAJ6BL94</accession>
<keyword evidence="9 10" id="KW-0998">Cell outer membrane</keyword>
<dbReference type="InterPro" id="IPR000531">
    <property type="entry name" value="Beta-barrel_TonB"/>
</dbReference>
<evidence type="ECO:0000259" key="13">
    <source>
        <dbReference type="SMART" id="SM00965"/>
    </source>
</evidence>
<proteinExistence type="inferred from homology"/>
<dbReference type="PANTHER" id="PTHR32552:SF74">
    <property type="entry name" value="HYDROXAMATE SIDEROPHORE RECEPTOR FHUE"/>
    <property type="match status" value="1"/>
</dbReference>
<dbReference type="AlphaFoldDB" id="A0AAJ6BL94"/>
<keyword evidence="6" id="KW-0408">Iron</keyword>
<evidence type="ECO:0000256" key="1">
    <source>
        <dbReference type="ARBA" id="ARBA00004571"/>
    </source>
</evidence>
<evidence type="ECO:0000256" key="3">
    <source>
        <dbReference type="ARBA" id="ARBA00022452"/>
    </source>
</evidence>
<dbReference type="Gene3D" id="2.40.170.20">
    <property type="entry name" value="TonB-dependent receptor, beta-barrel domain"/>
    <property type="match status" value="1"/>
</dbReference>
<dbReference type="PANTHER" id="PTHR32552">
    <property type="entry name" value="FERRICHROME IRON RECEPTOR-RELATED"/>
    <property type="match status" value="1"/>
</dbReference>
<evidence type="ECO:0000256" key="8">
    <source>
        <dbReference type="ARBA" id="ARBA00023136"/>
    </source>
</evidence>
<evidence type="ECO:0000256" key="2">
    <source>
        <dbReference type="ARBA" id="ARBA00022448"/>
    </source>
</evidence>
<evidence type="ECO:0000256" key="7">
    <source>
        <dbReference type="ARBA" id="ARBA00023077"/>
    </source>
</evidence>